<gene>
    <name evidence="3" type="ORF">GCM10009717_13140</name>
</gene>
<evidence type="ECO:0000256" key="1">
    <source>
        <dbReference type="SAM" id="MobiDB-lite"/>
    </source>
</evidence>
<keyword evidence="2" id="KW-0812">Transmembrane</keyword>
<feature type="compositionally biased region" description="Low complexity" evidence="1">
    <location>
        <begin position="33"/>
        <end position="58"/>
    </location>
</feature>
<accession>A0ABP5BNN2</accession>
<dbReference type="Proteomes" id="UP001499954">
    <property type="component" value="Unassembled WGS sequence"/>
</dbReference>
<organism evidence="3 4">
    <name type="scientific">Agromyces allii</name>
    <dbReference type="NCBI Taxonomy" id="393607"/>
    <lineage>
        <taxon>Bacteria</taxon>
        <taxon>Bacillati</taxon>
        <taxon>Actinomycetota</taxon>
        <taxon>Actinomycetes</taxon>
        <taxon>Micrococcales</taxon>
        <taxon>Microbacteriaceae</taxon>
        <taxon>Agromyces</taxon>
    </lineage>
</organism>
<keyword evidence="4" id="KW-1185">Reference proteome</keyword>
<feature type="region of interest" description="Disordered" evidence="1">
    <location>
        <begin position="238"/>
        <end position="282"/>
    </location>
</feature>
<reference evidence="4" key="1">
    <citation type="journal article" date="2019" name="Int. J. Syst. Evol. Microbiol.">
        <title>The Global Catalogue of Microorganisms (GCM) 10K type strain sequencing project: providing services to taxonomists for standard genome sequencing and annotation.</title>
        <authorList>
            <consortium name="The Broad Institute Genomics Platform"/>
            <consortium name="The Broad Institute Genome Sequencing Center for Infectious Disease"/>
            <person name="Wu L."/>
            <person name="Ma J."/>
        </authorList>
    </citation>
    <scope>NUCLEOTIDE SEQUENCE [LARGE SCALE GENOMIC DNA]</scope>
    <source>
        <strain evidence="4">JCM 13584</strain>
    </source>
</reference>
<evidence type="ECO:0000256" key="2">
    <source>
        <dbReference type="SAM" id="Phobius"/>
    </source>
</evidence>
<evidence type="ECO:0000313" key="4">
    <source>
        <dbReference type="Proteomes" id="UP001499954"/>
    </source>
</evidence>
<protein>
    <submittedName>
        <fullName evidence="3">Uncharacterized protein</fullName>
    </submittedName>
</protein>
<proteinExistence type="predicted"/>
<dbReference type="RefSeq" id="WP_344314281.1">
    <property type="nucleotide sequence ID" value="NZ_BAAAMK010000002.1"/>
</dbReference>
<keyword evidence="2" id="KW-0472">Membrane</keyword>
<evidence type="ECO:0000313" key="3">
    <source>
        <dbReference type="EMBL" id="GAA1948163.1"/>
    </source>
</evidence>
<feature type="region of interest" description="Disordered" evidence="1">
    <location>
        <begin position="1"/>
        <end position="62"/>
    </location>
</feature>
<dbReference type="EMBL" id="BAAAMK010000002">
    <property type="protein sequence ID" value="GAA1948163.1"/>
    <property type="molecule type" value="Genomic_DNA"/>
</dbReference>
<keyword evidence="2" id="KW-1133">Transmembrane helix</keyword>
<comment type="caution">
    <text evidence="3">The sequence shown here is derived from an EMBL/GenBank/DDBJ whole genome shotgun (WGS) entry which is preliminary data.</text>
</comment>
<sequence length="474" mass="47796">MNDDHELDPEARLRAADPAAGVEPRAGFVDEVGAAATGEATASTETAAPGETAAPAAPVTDLGAERVRRRPRWIPAAAVAASLVVFGGAGYAVGAANGGPSNLASDAAPAISLQGVSGGAAAPEMATGADARAGAGTSNKMSADMSYPYGGFGRNEFSSSGLGTTAGTAAGYGYDARAASNVETVAALAAALGVEGTPELANGAWTVGSQDGTAASLTVGLDGTLGFSFYDPSLDPWSCPATGDGTGSSDGSEGGDAVDPATDPSIEPGIVEPCQPTGSAPSEATAIDALRTLITSTGRDADAFEYTSETWEGSVTRTAQAWPVIDGQRVDQSWTAEVTEKGLLNAYGALADIVPLGEYEIVSEQDAFERLSDPRFGAQMTALPILYREGAVADAATEWVPPTEPPAVPTSGASISWPVNQVEIVSARLGLASQWQPDGSVLIVPAYEFTDAGGGTWSVIAVAESKLDFSTPTE</sequence>
<name>A0ABP5BNN2_9MICO</name>
<feature type="compositionally biased region" description="Gly residues" evidence="1">
    <location>
        <begin position="244"/>
        <end position="254"/>
    </location>
</feature>
<feature type="transmembrane region" description="Helical" evidence="2">
    <location>
        <begin position="73"/>
        <end position="93"/>
    </location>
</feature>